<reference evidence="2" key="1">
    <citation type="submission" date="2021-02" db="EMBL/GenBank/DDBJ databases">
        <authorList>
            <person name="Nowell W R."/>
        </authorList>
    </citation>
    <scope>NUCLEOTIDE SEQUENCE</scope>
</reference>
<comment type="caution">
    <text evidence="2">The sequence shown here is derived from an EMBL/GenBank/DDBJ whole genome shotgun (WGS) entry which is preliminary data.</text>
</comment>
<evidence type="ECO:0000313" key="2">
    <source>
        <dbReference type="EMBL" id="CAF0908996.1"/>
    </source>
</evidence>
<feature type="region of interest" description="Disordered" evidence="1">
    <location>
        <begin position="121"/>
        <end position="156"/>
    </location>
</feature>
<proteinExistence type="predicted"/>
<feature type="region of interest" description="Disordered" evidence="1">
    <location>
        <begin position="77"/>
        <end position="104"/>
    </location>
</feature>
<evidence type="ECO:0000313" key="3">
    <source>
        <dbReference type="Proteomes" id="UP000663882"/>
    </source>
</evidence>
<organism evidence="2 3">
    <name type="scientific">Rotaria sordida</name>
    <dbReference type="NCBI Taxonomy" id="392033"/>
    <lineage>
        <taxon>Eukaryota</taxon>
        <taxon>Metazoa</taxon>
        <taxon>Spiralia</taxon>
        <taxon>Gnathifera</taxon>
        <taxon>Rotifera</taxon>
        <taxon>Eurotatoria</taxon>
        <taxon>Bdelloidea</taxon>
        <taxon>Philodinida</taxon>
        <taxon>Philodinidae</taxon>
        <taxon>Rotaria</taxon>
    </lineage>
</organism>
<feature type="compositionally biased region" description="Polar residues" evidence="1">
    <location>
        <begin position="1"/>
        <end position="35"/>
    </location>
</feature>
<sequence>MDGKRVSTQLLTSRNTANNNQVSTPIRRTASPPTDSISSSSSSENPRKLAYDFPLPTTMNSQQNVIKKAADIVPPSLINFDESDNSDEQEEDGSTSIFSNRNATPAALERLKTIDNIMQGNETPRTRTIPKKPLNNGTKDLPIEYDDESMSHSVSHSIISSMDDITVDKASPSPSTNIDYLEDF</sequence>
<dbReference type="EMBL" id="CAJNOO010000333">
    <property type="protein sequence ID" value="CAF0908996.1"/>
    <property type="molecule type" value="Genomic_DNA"/>
</dbReference>
<dbReference type="AlphaFoldDB" id="A0A814A3G4"/>
<feature type="region of interest" description="Disordered" evidence="1">
    <location>
        <begin position="1"/>
        <end position="51"/>
    </location>
</feature>
<gene>
    <name evidence="2" type="ORF">RFH988_LOCUS9383</name>
</gene>
<feature type="compositionally biased region" description="Acidic residues" evidence="1">
    <location>
        <begin position="81"/>
        <end position="93"/>
    </location>
</feature>
<accession>A0A814A3G4</accession>
<protein>
    <submittedName>
        <fullName evidence="2">Uncharacterized protein</fullName>
    </submittedName>
</protein>
<feature type="region of interest" description="Disordered" evidence="1">
    <location>
        <begin position="165"/>
        <end position="184"/>
    </location>
</feature>
<evidence type="ECO:0000256" key="1">
    <source>
        <dbReference type="SAM" id="MobiDB-lite"/>
    </source>
</evidence>
<name>A0A814A3G4_9BILA</name>
<dbReference type="OrthoDB" id="10406513at2759"/>
<dbReference type="Proteomes" id="UP000663882">
    <property type="component" value="Unassembled WGS sequence"/>
</dbReference>